<accession>A0A7Z0B5L3</accession>
<dbReference type="Proteomes" id="UP000572540">
    <property type="component" value="Unassembled WGS sequence"/>
</dbReference>
<organism evidence="1 2">
    <name type="scientific">Paraburkholderia bryophila</name>
    <dbReference type="NCBI Taxonomy" id="420952"/>
    <lineage>
        <taxon>Bacteria</taxon>
        <taxon>Pseudomonadati</taxon>
        <taxon>Pseudomonadota</taxon>
        <taxon>Betaproteobacteria</taxon>
        <taxon>Burkholderiales</taxon>
        <taxon>Burkholderiaceae</taxon>
        <taxon>Paraburkholderia</taxon>
    </lineage>
</organism>
<comment type="caution">
    <text evidence="1">The sequence shown here is derived from an EMBL/GenBank/DDBJ whole genome shotgun (WGS) entry which is preliminary data.</text>
</comment>
<gene>
    <name evidence="1" type="ORF">GGD41_007824</name>
</gene>
<evidence type="ECO:0000313" key="1">
    <source>
        <dbReference type="EMBL" id="NYH20482.1"/>
    </source>
</evidence>
<evidence type="ECO:0000313" key="2">
    <source>
        <dbReference type="Proteomes" id="UP000572540"/>
    </source>
</evidence>
<dbReference type="EMBL" id="JACCAU010000002">
    <property type="protein sequence ID" value="NYH20482.1"/>
    <property type="molecule type" value="Genomic_DNA"/>
</dbReference>
<proteinExistence type="predicted"/>
<sequence length="214" mass="23801">MNGDSACAGAIISIFSSAFTRLCAWRALVALRLEAVDIALQMLDRALLLHIRALLQRELLRAQHFELRVVAAVALDLLVLQMQRDVADRIEEFAVVRDHDQRAWITVQPVFEPDDRVQIQVIGRFVEQQQIRAAHQRLREIQTHAPAAREAADRLAGLVEREAEAEQQRFGACGRGVAVGVGESRVCFAFGRAVMRSGGRGNRGFDRAQGRVAV</sequence>
<reference evidence="1 2" key="1">
    <citation type="submission" date="2020-07" db="EMBL/GenBank/DDBJ databases">
        <title>Exploring microbial biodiversity for novel pathways involved in the catabolism of aromatic compounds derived from lignin.</title>
        <authorList>
            <person name="Elkins J."/>
        </authorList>
    </citation>
    <scope>NUCLEOTIDE SEQUENCE [LARGE SCALE GENOMIC DNA]</scope>
    <source>
        <strain evidence="1 2">H2C3B</strain>
    </source>
</reference>
<dbReference type="AntiFam" id="ANF00142">
    <property type="entry name" value="Shadow ORF (opposite yadG)"/>
</dbReference>
<protein>
    <submittedName>
        <fullName evidence="1">Uncharacterized protein</fullName>
    </submittedName>
</protein>
<dbReference type="AlphaFoldDB" id="A0A7Z0B5L3"/>
<name>A0A7Z0B5L3_9BURK</name>